<feature type="non-terminal residue" evidence="3">
    <location>
        <position position="1"/>
    </location>
</feature>
<keyword evidence="1" id="KW-0233">DNA recombination</keyword>
<gene>
    <name evidence="3" type="ORF">DW216_20930</name>
</gene>
<dbReference type="PROSITE" id="PS51898">
    <property type="entry name" value="TYR_RECOMBINASE"/>
    <property type="match status" value="1"/>
</dbReference>
<feature type="domain" description="Tyr recombinase" evidence="2">
    <location>
        <begin position="1"/>
        <end position="123"/>
    </location>
</feature>
<dbReference type="InterPro" id="IPR050090">
    <property type="entry name" value="Tyrosine_recombinase_XerCD"/>
</dbReference>
<dbReference type="Gene3D" id="1.10.443.10">
    <property type="entry name" value="Intergrase catalytic core"/>
    <property type="match status" value="1"/>
</dbReference>
<dbReference type="CDD" id="cd01185">
    <property type="entry name" value="INTN1_C_like"/>
    <property type="match status" value="1"/>
</dbReference>
<evidence type="ECO:0000259" key="2">
    <source>
        <dbReference type="PROSITE" id="PS51898"/>
    </source>
</evidence>
<dbReference type="InterPro" id="IPR011010">
    <property type="entry name" value="DNA_brk_join_enz"/>
</dbReference>
<proteinExistence type="predicted"/>
<dbReference type="EMBL" id="QRJL01000051">
    <property type="protein sequence ID" value="RHH22936.1"/>
    <property type="molecule type" value="Genomic_DNA"/>
</dbReference>
<sequence>QTFFDGNLWIITRRKKTNTESNIRLLDVPKRIIEKYKGLARDGHVFPVPSNGSCNKILKDIGRQCGFKVRLTYHVARHTNATTVLLSHGVPIETVSRLLGHTNIKTTQIYAKITAQKISQDMETLSHKLEDMEKNICRAI</sequence>
<name>A0A414W6R6_BACUN</name>
<dbReference type="InterPro" id="IPR002104">
    <property type="entry name" value="Integrase_catalytic"/>
</dbReference>
<dbReference type="RefSeq" id="WP_147394479.1">
    <property type="nucleotide sequence ID" value="NZ_QRJL01000051.1"/>
</dbReference>
<dbReference type="GO" id="GO:0003677">
    <property type="term" value="F:DNA binding"/>
    <property type="evidence" value="ECO:0007669"/>
    <property type="project" value="InterPro"/>
</dbReference>
<dbReference type="SUPFAM" id="SSF56349">
    <property type="entry name" value="DNA breaking-rejoining enzymes"/>
    <property type="match status" value="1"/>
</dbReference>
<reference evidence="3 4" key="1">
    <citation type="submission" date="2018-08" db="EMBL/GenBank/DDBJ databases">
        <title>A genome reference for cultivated species of the human gut microbiota.</title>
        <authorList>
            <person name="Zou Y."/>
            <person name="Xue W."/>
            <person name="Luo G."/>
        </authorList>
    </citation>
    <scope>NUCLEOTIDE SEQUENCE [LARGE SCALE GENOMIC DNA]</scope>
    <source>
        <strain evidence="3 4">AM18-14LB</strain>
    </source>
</reference>
<dbReference type="Proteomes" id="UP000283766">
    <property type="component" value="Unassembled WGS sequence"/>
</dbReference>
<evidence type="ECO:0000313" key="3">
    <source>
        <dbReference type="EMBL" id="RHH22936.1"/>
    </source>
</evidence>
<evidence type="ECO:0000256" key="1">
    <source>
        <dbReference type="ARBA" id="ARBA00023172"/>
    </source>
</evidence>
<dbReference type="Pfam" id="PF00589">
    <property type="entry name" value="Phage_integrase"/>
    <property type="match status" value="1"/>
</dbReference>
<dbReference type="PANTHER" id="PTHR30349">
    <property type="entry name" value="PHAGE INTEGRASE-RELATED"/>
    <property type="match status" value="1"/>
</dbReference>
<dbReference type="GO" id="GO:0006310">
    <property type="term" value="P:DNA recombination"/>
    <property type="evidence" value="ECO:0007669"/>
    <property type="project" value="UniProtKB-KW"/>
</dbReference>
<comment type="caution">
    <text evidence="3">The sequence shown here is derived from an EMBL/GenBank/DDBJ whole genome shotgun (WGS) entry which is preliminary data.</text>
</comment>
<dbReference type="InterPro" id="IPR013762">
    <property type="entry name" value="Integrase-like_cat_sf"/>
</dbReference>
<dbReference type="AlphaFoldDB" id="A0A414W6R6"/>
<dbReference type="PANTHER" id="PTHR30349:SF64">
    <property type="entry name" value="PROPHAGE INTEGRASE INTD-RELATED"/>
    <property type="match status" value="1"/>
</dbReference>
<accession>A0A414W6R6</accession>
<protein>
    <submittedName>
        <fullName evidence="3">Site-specific integrase</fullName>
    </submittedName>
</protein>
<dbReference type="GO" id="GO:0015074">
    <property type="term" value="P:DNA integration"/>
    <property type="evidence" value="ECO:0007669"/>
    <property type="project" value="InterPro"/>
</dbReference>
<evidence type="ECO:0000313" key="4">
    <source>
        <dbReference type="Proteomes" id="UP000283766"/>
    </source>
</evidence>
<organism evidence="3 4">
    <name type="scientific">Bacteroides uniformis</name>
    <dbReference type="NCBI Taxonomy" id="820"/>
    <lineage>
        <taxon>Bacteria</taxon>
        <taxon>Pseudomonadati</taxon>
        <taxon>Bacteroidota</taxon>
        <taxon>Bacteroidia</taxon>
        <taxon>Bacteroidales</taxon>
        <taxon>Bacteroidaceae</taxon>
        <taxon>Bacteroides</taxon>
    </lineage>
</organism>